<evidence type="ECO:0000313" key="5">
    <source>
        <dbReference type="EMBL" id="KAH0631877.1"/>
    </source>
</evidence>
<reference evidence="5 6" key="1">
    <citation type="journal article" date="2022" name="Gigascience">
        <title>A chromosome-level genome assembly and annotation of the desert horned lizard, Phrynosoma platyrhinos, provides insight into chromosomal rearrangements among reptiles.</title>
        <authorList>
            <person name="Koochekian N."/>
            <person name="Ascanio A."/>
            <person name="Farleigh K."/>
            <person name="Card D.C."/>
            <person name="Schield D.R."/>
            <person name="Castoe T.A."/>
            <person name="Jezkova T."/>
        </authorList>
    </citation>
    <scope>NUCLEOTIDE SEQUENCE [LARGE SCALE GENOMIC DNA]</scope>
    <source>
        <strain evidence="5">NK-2021</strain>
    </source>
</reference>
<dbReference type="InterPro" id="IPR000795">
    <property type="entry name" value="T_Tr_GTP-bd_dom"/>
</dbReference>
<dbReference type="InterPro" id="IPR009000">
    <property type="entry name" value="Transl_B-barrel_sf"/>
</dbReference>
<keyword evidence="1" id="KW-0547">Nucleotide-binding</keyword>
<feature type="domain" description="Tr-type G" evidence="4">
    <location>
        <begin position="72"/>
        <end position="338"/>
    </location>
</feature>
<evidence type="ECO:0000313" key="6">
    <source>
        <dbReference type="Proteomes" id="UP000826234"/>
    </source>
</evidence>
<keyword evidence="2" id="KW-0342">GTP-binding</keyword>
<dbReference type="EMBL" id="JAIPUX010000026">
    <property type="protein sequence ID" value="KAH0631877.1"/>
    <property type="molecule type" value="Genomic_DNA"/>
</dbReference>
<feature type="region of interest" description="Disordered" evidence="3">
    <location>
        <begin position="1"/>
        <end position="26"/>
    </location>
</feature>
<dbReference type="InterPro" id="IPR027417">
    <property type="entry name" value="P-loop_NTPase"/>
</dbReference>
<gene>
    <name evidence="5" type="ORF">JD844_019770</name>
</gene>
<dbReference type="Gene3D" id="3.40.50.300">
    <property type="entry name" value="P-loop containing nucleotide triphosphate hydrolases"/>
    <property type="match status" value="1"/>
</dbReference>
<protein>
    <recommendedName>
        <fullName evidence="4">Tr-type G domain-containing protein</fullName>
    </recommendedName>
</protein>
<dbReference type="Pfam" id="PF00009">
    <property type="entry name" value="GTP_EFTU"/>
    <property type="match status" value="1"/>
</dbReference>
<dbReference type="InterPro" id="IPR050100">
    <property type="entry name" value="TRAFAC_GTPase_members"/>
</dbReference>
<evidence type="ECO:0000256" key="3">
    <source>
        <dbReference type="SAM" id="MobiDB-lite"/>
    </source>
</evidence>
<dbReference type="PROSITE" id="PS00301">
    <property type="entry name" value="G_TR_1"/>
    <property type="match status" value="1"/>
</dbReference>
<dbReference type="SUPFAM" id="SSF50447">
    <property type="entry name" value="Translation proteins"/>
    <property type="match status" value="1"/>
</dbReference>
<accession>A0ABQ7TQY7</accession>
<dbReference type="PANTHER" id="PTHR23115">
    <property type="entry name" value="TRANSLATION FACTOR"/>
    <property type="match status" value="1"/>
</dbReference>
<dbReference type="SUPFAM" id="SSF52540">
    <property type="entry name" value="P-loop containing nucleoside triphosphate hydrolases"/>
    <property type="match status" value="1"/>
</dbReference>
<keyword evidence="6" id="KW-1185">Reference proteome</keyword>
<dbReference type="Proteomes" id="UP000826234">
    <property type="component" value="Unassembled WGS sequence"/>
</dbReference>
<organism evidence="5 6">
    <name type="scientific">Phrynosoma platyrhinos</name>
    <name type="common">Desert horned lizard</name>
    <dbReference type="NCBI Taxonomy" id="52577"/>
    <lineage>
        <taxon>Eukaryota</taxon>
        <taxon>Metazoa</taxon>
        <taxon>Chordata</taxon>
        <taxon>Craniata</taxon>
        <taxon>Vertebrata</taxon>
        <taxon>Euteleostomi</taxon>
        <taxon>Lepidosauria</taxon>
        <taxon>Squamata</taxon>
        <taxon>Bifurcata</taxon>
        <taxon>Unidentata</taxon>
        <taxon>Episquamata</taxon>
        <taxon>Toxicofera</taxon>
        <taxon>Iguania</taxon>
        <taxon>Phrynosomatidae</taxon>
        <taxon>Phrynosomatinae</taxon>
        <taxon>Phrynosoma</taxon>
    </lineage>
</organism>
<evidence type="ECO:0000256" key="1">
    <source>
        <dbReference type="ARBA" id="ARBA00022741"/>
    </source>
</evidence>
<dbReference type="PRINTS" id="PR00315">
    <property type="entry name" value="ELONGATNFCT"/>
</dbReference>
<dbReference type="Gene3D" id="2.40.30.10">
    <property type="entry name" value="Translation factors"/>
    <property type="match status" value="1"/>
</dbReference>
<name>A0ABQ7TQY7_PHRPL</name>
<proteinExistence type="predicted"/>
<sequence length="338" mass="37699">MEVSEPVVENGETEMSPEESWDHKEETIETEFASGPSGDAGPIDEGIPEMMEEEEEIPKPKSLVAPPGAPKKEHVNVVFIGHVDAGKSTIGGQIMYLTGMVDKRTLEKYEREAKEKNRETWYLSWALDTNQEERDKGKTVEVGRAYFETEKKHFTILDAPGHKSFVPNMIGGASQADLAVLVISARKGEFETGFEKGGQTREHAMLAKTAGVKHLIVLINKMDDPTVNWSNERSLHQTDFLSLFFSGLPFIPYLDNLPNFNRSVDGPIRLPIVDKYKHNVEVLGILSDDVETDAVAPGENLKIRLKGIEEEEILPGFILCDINNLCHSGRTFDAQVHL</sequence>
<dbReference type="CDD" id="cd01883">
    <property type="entry name" value="EF1_alpha"/>
    <property type="match status" value="1"/>
</dbReference>
<comment type="caution">
    <text evidence="5">The sequence shown here is derived from an EMBL/GenBank/DDBJ whole genome shotgun (WGS) entry which is preliminary data.</text>
</comment>
<dbReference type="PROSITE" id="PS51722">
    <property type="entry name" value="G_TR_2"/>
    <property type="match status" value="1"/>
</dbReference>
<dbReference type="InterPro" id="IPR031157">
    <property type="entry name" value="G_TR_CS"/>
</dbReference>
<evidence type="ECO:0000259" key="4">
    <source>
        <dbReference type="PROSITE" id="PS51722"/>
    </source>
</evidence>
<evidence type="ECO:0000256" key="2">
    <source>
        <dbReference type="ARBA" id="ARBA00023134"/>
    </source>
</evidence>